<proteinExistence type="predicted"/>
<name>A0ABW9RRW1_9BACT</name>
<dbReference type="Proteomes" id="UP000798808">
    <property type="component" value="Unassembled WGS sequence"/>
</dbReference>
<accession>A0ABW9RRW1</accession>
<organism evidence="1 2">
    <name type="scientific">Fulvivirga kasyanovii</name>
    <dbReference type="NCBI Taxonomy" id="396812"/>
    <lineage>
        <taxon>Bacteria</taxon>
        <taxon>Pseudomonadati</taxon>
        <taxon>Bacteroidota</taxon>
        <taxon>Cytophagia</taxon>
        <taxon>Cytophagales</taxon>
        <taxon>Fulvivirgaceae</taxon>
        <taxon>Fulvivirga</taxon>
    </lineage>
</organism>
<dbReference type="EMBL" id="SMLW01000604">
    <property type="protein sequence ID" value="MTI26909.1"/>
    <property type="molecule type" value="Genomic_DNA"/>
</dbReference>
<evidence type="ECO:0000313" key="1">
    <source>
        <dbReference type="EMBL" id="MTI26909.1"/>
    </source>
</evidence>
<keyword evidence="2" id="KW-1185">Reference proteome</keyword>
<dbReference type="RefSeq" id="WP_155173917.1">
    <property type="nucleotide sequence ID" value="NZ_BAAAFL010000029.1"/>
</dbReference>
<sequence>MNMDVPSCNEIKDLNFWVPPQPSSLMLTIITREGKKVKIDMLPDMDDASDESIPDLKRKRTIYINDQAVPLKSEAEAAAMRLLSDLIAKEQLGHPQGLAVYMANEMIEYFGYQK</sequence>
<protein>
    <submittedName>
        <fullName evidence="1">Uncharacterized protein</fullName>
    </submittedName>
</protein>
<reference evidence="1 2" key="1">
    <citation type="submission" date="2019-02" db="EMBL/GenBank/DDBJ databases">
        <authorList>
            <person name="Goldberg S.R."/>
            <person name="Haltli B.A."/>
            <person name="Correa H."/>
            <person name="Russell K.G."/>
        </authorList>
    </citation>
    <scope>NUCLEOTIDE SEQUENCE [LARGE SCALE GENOMIC DNA]</scope>
    <source>
        <strain evidence="1 2">JCM 16186</strain>
    </source>
</reference>
<gene>
    <name evidence="1" type="ORF">E1163_18275</name>
</gene>
<evidence type="ECO:0000313" key="2">
    <source>
        <dbReference type="Proteomes" id="UP000798808"/>
    </source>
</evidence>
<comment type="caution">
    <text evidence="1">The sequence shown here is derived from an EMBL/GenBank/DDBJ whole genome shotgun (WGS) entry which is preliminary data.</text>
</comment>